<feature type="region of interest" description="Disordered" evidence="1">
    <location>
        <begin position="1"/>
        <end position="42"/>
    </location>
</feature>
<dbReference type="AlphaFoldDB" id="A0A9P8I2L8"/>
<dbReference type="OrthoDB" id="5225441at2759"/>
<organism evidence="2 3">
    <name type="scientific">Glutinoglossum americanum</name>
    <dbReference type="NCBI Taxonomy" id="1670608"/>
    <lineage>
        <taxon>Eukaryota</taxon>
        <taxon>Fungi</taxon>
        <taxon>Dikarya</taxon>
        <taxon>Ascomycota</taxon>
        <taxon>Pezizomycotina</taxon>
        <taxon>Geoglossomycetes</taxon>
        <taxon>Geoglossales</taxon>
        <taxon>Geoglossaceae</taxon>
        <taxon>Glutinoglossum</taxon>
    </lineage>
</organism>
<comment type="caution">
    <text evidence="2">The sequence shown here is derived from an EMBL/GenBank/DDBJ whole genome shotgun (WGS) entry which is preliminary data.</text>
</comment>
<feature type="region of interest" description="Disordered" evidence="1">
    <location>
        <begin position="85"/>
        <end position="145"/>
    </location>
</feature>
<dbReference type="EMBL" id="JAGHQL010000138">
    <property type="protein sequence ID" value="KAH0537592.1"/>
    <property type="molecule type" value="Genomic_DNA"/>
</dbReference>
<keyword evidence="3" id="KW-1185">Reference proteome</keyword>
<feature type="compositionally biased region" description="Basic and acidic residues" evidence="1">
    <location>
        <begin position="12"/>
        <end position="26"/>
    </location>
</feature>
<evidence type="ECO:0000256" key="1">
    <source>
        <dbReference type="SAM" id="MobiDB-lite"/>
    </source>
</evidence>
<evidence type="ECO:0000313" key="3">
    <source>
        <dbReference type="Proteomes" id="UP000698800"/>
    </source>
</evidence>
<feature type="region of interest" description="Disordered" evidence="1">
    <location>
        <begin position="160"/>
        <end position="202"/>
    </location>
</feature>
<gene>
    <name evidence="2" type="ORF">FGG08_005624</name>
</gene>
<accession>A0A9P8I2L8</accession>
<evidence type="ECO:0000313" key="2">
    <source>
        <dbReference type="EMBL" id="KAH0537592.1"/>
    </source>
</evidence>
<name>A0A9P8I2L8_9PEZI</name>
<feature type="compositionally biased region" description="Basic and acidic residues" evidence="1">
    <location>
        <begin position="92"/>
        <end position="107"/>
    </location>
</feature>
<dbReference type="Proteomes" id="UP000698800">
    <property type="component" value="Unassembled WGS sequence"/>
</dbReference>
<feature type="compositionally biased region" description="Low complexity" evidence="1">
    <location>
        <begin position="114"/>
        <end position="136"/>
    </location>
</feature>
<sequence length="202" mass="21840">MSIFSKLRAAKRAADEAKGAEKESKTKSQPAPYKHIPTHAAVDALSGAPSAWKAQDVPLIKAQHQRRSQLSRTNSVVVVPESSRYSGYSWNDRGDRRMHPGATHDHGTSSLGKSVTVSKEGASSSSSGDSTPSQLSHASELRPPVQTFRSHDLFASLHKSTQRKVGEAPILEAPPKRPAAATTPQKATKKWQFNKKLRASGI</sequence>
<feature type="compositionally biased region" description="Basic residues" evidence="1">
    <location>
        <begin position="187"/>
        <end position="202"/>
    </location>
</feature>
<proteinExistence type="predicted"/>
<reference evidence="2" key="1">
    <citation type="submission" date="2021-03" db="EMBL/GenBank/DDBJ databases">
        <title>Comparative genomics and phylogenomic investigation of the class Geoglossomycetes provide insights into ecological specialization and systematics.</title>
        <authorList>
            <person name="Melie T."/>
            <person name="Pirro S."/>
            <person name="Miller A.N."/>
            <person name="Quandt A."/>
        </authorList>
    </citation>
    <scope>NUCLEOTIDE SEQUENCE</scope>
    <source>
        <strain evidence="2">GBOQ0MN5Z8</strain>
    </source>
</reference>
<protein>
    <submittedName>
        <fullName evidence="2">Uncharacterized protein</fullName>
    </submittedName>
</protein>